<evidence type="ECO:0000256" key="3">
    <source>
        <dbReference type="ARBA" id="ARBA00022692"/>
    </source>
</evidence>
<dbReference type="InterPro" id="IPR036412">
    <property type="entry name" value="HAD-like_sf"/>
</dbReference>
<dbReference type="InterPro" id="IPR023298">
    <property type="entry name" value="ATPase_P-typ_TM_dom_sf"/>
</dbReference>
<evidence type="ECO:0000256" key="4">
    <source>
        <dbReference type="ARBA" id="ARBA00022741"/>
    </source>
</evidence>
<evidence type="ECO:0000256" key="6">
    <source>
        <dbReference type="ARBA" id="ARBA00022967"/>
    </source>
</evidence>
<dbReference type="InterPro" id="IPR018303">
    <property type="entry name" value="ATPase_P-typ_P_site"/>
</dbReference>
<keyword evidence="8 9" id="KW-0472">Membrane</keyword>
<feature type="transmembrane region" description="Helical" evidence="9">
    <location>
        <begin position="120"/>
        <end position="138"/>
    </location>
</feature>
<evidence type="ECO:0000256" key="1">
    <source>
        <dbReference type="ARBA" id="ARBA00004141"/>
    </source>
</evidence>
<dbReference type="GO" id="GO:0005391">
    <property type="term" value="F:P-type sodium:potassium-exchanging transporter activity"/>
    <property type="evidence" value="ECO:0007669"/>
    <property type="project" value="TreeGrafter"/>
</dbReference>
<dbReference type="PANTHER" id="PTHR43294">
    <property type="entry name" value="SODIUM/POTASSIUM-TRANSPORTING ATPASE SUBUNIT ALPHA"/>
    <property type="match status" value="1"/>
</dbReference>
<dbReference type="SUPFAM" id="SSF81660">
    <property type="entry name" value="Metal cation-transporting ATPase, ATP-binding domain N"/>
    <property type="match status" value="1"/>
</dbReference>
<comment type="similarity">
    <text evidence="2">Belongs to the cation transport ATPase (P-type) (TC 3.A.3) family. Type IIA subfamily.</text>
</comment>
<dbReference type="SUPFAM" id="SSF81665">
    <property type="entry name" value="Calcium ATPase, transmembrane domain M"/>
    <property type="match status" value="1"/>
</dbReference>
<dbReference type="Gene3D" id="3.40.50.1000">
    <property type="entry name" value="HAD superfamily/HAD-like"/>
    <property type="match status" value="1"/>
</dbReference>
<feature type="transmembrane region" description="Helical" evidence="9">
    <location>
        <begin position="305"/>
        <end position="331"/>
    </location>
</feature>
<dbReference type="GO" id="GO:0016887">
    <property type="term" value="F:ATP hydrolysis activity"/>
    <property type="evidence" value="ECO:0007669"/>
    <property type="project" value="InterPro"/>
</dbReference>
<dbReference type="Pfam" id="PF00690">
    <property type="entry name" value="Cation_ATPase_N"/>
    <property type="match status" value="1"/>
</dbReference>
<dbReference type="Gene3D" id="1.20.1110.10">
    <property type="entry name" value="Calcium-transporting ATPase, transmembrane domain"/>
    <property type="match status" value="1"/>
</dbReference>
<dbReference type="GO" id="GO:0006883">
    <property type="term" value="P:intracellular sodium ion homeostasis"/>
    <property type="evidence" value="ECO:0007669"/>
    <property type="project" value="TreeGrafter"/>
</dbReference>
<feature type="transmembrane region" description="Helical" evidence="9">
    <location>
        <begin position="805"/>
        <end position="824"/>
    </location>
</feature>
<feature type="transmembrane region" description="Helical" evidence="9">
    <location>
        <begin position="728"/>
        <end position="751"/>
    </location>
</feature>
<dbReference type="InterPro" id="IPR001757">
    <property type="entry name" value="P_typ_ATPase"/>
</dbReference>
<feature type="transmembrane region" description="Helical" evidence="9">
    <location>
        <begin position="907"/>
        <end position="925"/>
    </location>
</feature>
<reference evidence="11" key="1">
    <citation type="submission" date="2020-03" db="EMBL/GenBank/DDBJ databases">
        <authorList>
            <person name="Guo F."/>
        </authorList>
    </citation>
    <scope>NUCLEOTIDE SEQUENCE</scope>
    <source>
        <strain evidence="11">JCM 30134</strain>
    </source>
</reference>
<dbReference type="InterPro" id="IPR004014">
    <property type="entry name" value="ATPase_P-typ_cation-transptr_N"/>
</dbReference>
<dbReference type="InterPro" id="IPR044492">
    <property type="entry name" value="P_typ_ATPase_HD_dom"/>
</dbReference>
<feature type="transmembrane region" description="Helical" evidence="9">
    <location>
        <begin position="864"/>
        <end position="887"/>
    </location>
</feature>
<keyword evidence="12" id="KW-1185">Reference proteome</keyword>
<feature type="transmembrane region" description="Helical" evidence="9">
    <location>
        <begin position="282"/>
        <end position="299"/>
    </location>
</feature>
<dbReference type="PRINTS" id="PR00120">
    <property type="entry name" value="HATPASE"/>
</dbReference>
<dbReference type="InterPro" id="IPR006068">
    <property type="entry name" value="ATPase_P-typ_cation-transptr_C"/>
</dbReference>
<dbReference type="AlphaFoldDB" id="A0A9E5JTF8"/>
<dbReference type="SMART" id="SM00831">
    <property type="entry name" value="Cation_ATPase_N"/>
    <property type="match status" value="1"/>
</dbReference>
<accession>A0A9E5JTF8</accession>
<dbReference type="SFLD" id="SFLDG00002">
    <property type="entry name" value="C1.7:_P-type_atpase_like"/>
    <property type="match status" value="1"/>
</dbReference>
<dbReference type="Gene3D" id="3.40.1110.10">
    <property type="entry name" value="Calcium-transporting ATPase, cytoplasmic domain N"/>
    <property type="match status" value="1"/>
</dbReference>
<evidence type="ECO:0000256" key="8">
    <source>
        <dbReference type="ARBA" id="ARBA00023136"/>
    </source>
</evidence>
<dbReference type="Pfam" id="PF00122">
    <property type="entry name" value="E1-E2_ATPase"/>
    <property type="match status" value="1"/>
</dbReference>
<keyword evidence="4" id="KW-0547">Nucleotide-binding</keyword>
<proteinExistence type="inferred from homology"/>
<gene>
    <name evidence="11" type="ORF">G8770_06425</name>
</gene>
<dbReference type="InterPro" id="IPR023299">
    <property type="entry name" value="ATPase_P-typ_cyto_dom_N"/>
</dbReference>
<dbReference type="EMBL" id="JAAONZ010000003">
    <property type="protein sequence ID" value="NHO65176.1"/>
    <property type="molecule type" value="Genomic_DNA"/>
</dbReference>
<evidence type="ECO:0000256" key="5">
    <source>
        <dbReference type="ARBA" id="ARBA00022840"/>
    </source>
</evidence>
<keyword evidence="7 9" id="KW-1133">Transmembrane helix</keyword>
<dbReference type="SFLD" id="SFLDS00003">
    <property type="entry name" value="Haloacid_Dehalogenase"/>
    <property type="match status" value="1"/>
</dbReference>
<dbReference type="GO" id="GO:0030007">
    <property type="term" value="P:intracellular potassium ion homeostasis"/>
    <property type="evidence" value="ECO:0007669"/>
    <property type="project" value="TreeGrafter"/>
</dbReference>
<dbReference type="GO" id="GO:1902600">
    <property type="term" value="P:proton transmembrane transport"/>
    <property type="evidence" value="ECO:0007669"/>
    <property type="project" value="TreeGrafter"/>
</dbReference>
<dbReference type="SFLD" id="SFLDF00027">
    <property type="entry name" value="p-type_atpase"/>
    <property type="match status" value="1"/>
</dbReference>
<evidence type="ECO:0000313" key="11">
    <source>
        <dbReference type="EMBL" id="NHO65176.1"/>
    </source>
</evidence>
<comment type="caution">
    <text evidence="11">The sequence shown here is derived from an EMBL/GenBank/DDBJ whole genome shotgun (WGS) entry which is preliminary data.</text>
</comment>
<keyword evidence="5" id="KW-0067">ATP-binding</keyword>
<organism evidence="11 12">
    <name type="scientific">Pseudomaricurvus hydrocarbonicus</name>
    <dbReference type="NCBI Taxonomy" id="1470433"/>
    <lineage>
        <taxon>Bacteria</taxon>
        <taxon>Pseudomonadati</taxon>
        <taxon>Pseudomonadota</taxon>
        <taxon>Gammaproteobacteria</taxon>
        <taxon>Cellvibrionales</taxon>
        <taxon>Cellvibrionaceae</taxon>
        <taxon>Pseudomaricurvus</taxon>
    </lineage>
</organism>
<dbReference type="InterPro" id="IPR023214">
    <property type="entry name" value="HAD_sf"/>
</dbReference>
<dbReference type="NCBIfam" id="TIGR01494">
    <property type="entry name" value="ATPase_P-type"/>
    <property type="match status" value="2"/>
</dbReference>
<keyword evidence="6" id="KW-1278">Translocase</keyword>
<protein>
    <submittedName>
        <fullName evidence="11">HAD-IC family P-type ATPase</fullName>
    </submittedName>
</protein>
<keyword evidence="3 9" id="KW-0812">Transmembrane</keyword>
<evidence type="ECO:0000256" key="2">
    <source>
        <dbReference type="ARBA" id="ARBA00005675"/>
    </source>
</evidence>
<dbReference type="Proteomes" id="UP000787472">
    <property type="component" value="Unassembled WGS sequence"/>
</dbReference>
<dbReference type="Pfam" id="PF13246">
    <property type="entry name" value="Cation_ATPase"/>
    <property type="match status" value="1"/>
</dbReference>
<evidence type="ECO:0000256" key="7">
    <source>
        <dbReference type="ARBA" id="ARBA00022989"/>
    </source>
</evidence>
<feature type="transmembrane region" description="Helical" evidence="9">
    <location>
        <begin position="97"/>
        <end position="114"/>
    </location>
</feature>
<dbReference type="PANTHER" id="PTHR43294:SF20">
    <property type="entry name" value="P-TYPE ATPASE"/>
    <property type="match status" value="1"/>
</dbReference>
<dbReference type="InterPro" id="IPR059000">
    <property type="entry name" value="ATPase_P-type_domA"/>
</dbReference>
<dbReference type="GO" id="GO:0005524">
    <property type="term" value="F:ATP binding"/>
    <property type="evidence" value="ECO:0007669"/>
    <property type="project" value="UniProtKB-KW"/>
</dbReference>
<evidence type="ECO:0000313" key="12">
    <source>
        <dbReference type="Proteomes" id="UP000787472"/>
    </source>
</evidence>
<dbReference type="GO" id="GO:0005886">
    <property type="term" value="C:plasma membrane"/>
    <property type="evidence" value="ECO:0007669"/>
    <property type="project" value="TreeGrafter"/>
</dbReference>
<dbReference type="Pfam" id="PF00689">
    <property type="entry name" value="Cation_ATPase_C"/>
    <property type="match status" value="1"/>
</dbReference>
<comment type="subcellular location">
    <subcellularLocation>
        <location evidence="1">Membrane</location>
        <topology evidence="1">Multi-pass membrane protein</topology>
    </subcellularLocation>
</comment>
<evidence type="ECO:0000256" key="9">
    <source>
        <dbReference type="SAM" id="Phobius"/>
    </source>
</evidence>
<dbReference type="SUPFAM" id="SSF56784">
    <property type="entry name" value="HAD-like"/>
    <property type="match status" value="1"/>
</dbReference>
<name>A0A9E5JTF8_9GAMM</name>
<dbReference type="SUPFAM" id="SSF81653">
    <property type="entry name" value="Calcium ATPase, transduction domain A"/>
    <property type="match status" value="1"/>
</dbReference>
<dbReference type="Gene3D" id="2.70.150.10">
    <property type="entry name" value="Calcium-transporting ATPase, cytoplasmic transduction domain A"/>
    <property type="match status" value="1"/>
</dbReference>
<evidence type="ECO:0000259" key="10">
    <source>
        <dbReference type="SMART" id="SM00831"/>
    </source>
</evidence>
<dbReference type="InterPro" id="IPR050510">
    <property type="entry name" value="Cation_transp_ATPase_P-type"/>
</dbReference>
<dbReference type="PROSITE" id="PS00154">
    <property type="entry name" value="ATPASE_E1_E2"/>
    <property type="match status" value="1"/>
</dbReference>
<dbReference type="GO" id="GO:0036376">
    <property type="term" value="P:sodium ion export across plasma membrane"/>
    <property type="evidence" value="ECO:0007669"/>
    <property type="project" value="TreeGrafter"/>
</dbReference>
<dbReference type="Pfam" id="PF08282">
    <property type="entry name" value="Hydrolase_3"/>
    <property type="match status" value="1"/>
</dbReference>
<dbReference type="InterPro" id="IPR008250">
    <property type="entry name" value="ATPase_P-typ_transduc_dom_A_sf"/>
</dbReference>
<sequence length="927" mass="100081">MGQESLQARRELSLHKVRQTSSATHCNGLYCRMDDSNQQLWHHLPLPEVLAQLDTDGNGLSAGEAQERLTRVGSNDLPVPPPPAFWRLMMRQFKSPLIYVLLAAALLSLAVGHLADASFIAAVLLINALIGSIQEFHAHHSAMALRNLMVTRAQVLRNGEFQELDASQLVPGDLIKLTSGDRVPADLRLIDTQGLEIDESFLTGESLPVQKDGQLLLQAEVAVPEMTNLAFAGSLITSGRGQGIVTATGLATEMGRLSLTLESTDTATPPLLQRIERFSKKLTLILLVFMAVLALVEFARHTPPLTVFMTVVALAVSAIPEALPVALTMVLSVSMRRMVKRHVVVRKLVAVESLGSCTVIAADKTGTLTQNRLTASDAVFFDGDSFQVTGNNQPPDGQCQPEHGELTREQAARLRRLARVAALCNEAELRQLADCSWHSSGDMVDQALLAFAHKCGVQRNTLKTKYPLLSQLQYEPARGFAATLHRDDDSALICVKGALEVLLPMCDRMAVGDGEQPLDPDLAQATMQNLAAKGVRVLALAEGARPAAHNAALEELQGLCLLGLIAMMDPLRPEAINAVNTCQEAGIKVCMLTGDHPETALSIARKLHLAGPADVAVTGGDLTRAAASGKAEVDRLTARTRVYARVAPEQKMTIVQSLMRQGEIVAVTGDGINDAPALNAAHVGIAMGKRGTDVAKEAADLILTDDNFASVVDGIEQGRIAYQNIRKVVFFLVSTGVAEIFLFTLTTTFGLPLPLSAVQLLWLNLVTGSIQTVGLALEPGEENAMHTPPRPPRESLFNRLMIQRVITSGVVMGTVGFLAFSWLLAQGWEESDARNSLLLLMVLFENIQVFNSRSENRSVFRQSLLSNPVLLMGTAVALGLHIVAMYLPVMQTTLGVYPVGVHQWTALLPLALSVLVAMEIILPFTRK</sequence>
<dbReference type="GO" id="GO:1990573">
    <property type="term" value="P:potassium ion import across plasma membrane"/>
    <property type="evidence" value="ECO:0007669"/>
    <property type="project" value="TreeGrafter"/>
</dbReference>
<feature type="domain" description="Cation-transporting P-type ATPase N-terminal" evidence="10">
    <location>
        <begin position="40"/>
        <end position="113"/>
    </location>
</feature>
<dbReference type="PRINTS" id="PR00119">
    <property type="entry name" value="CATATPASE"/>
</dbReference>